<accession>A0A2N9AVT8</accession>
<proteinExistence type="predicted"/>
<evidence type="ECO:0000313" key="2">
    <source>
        <dbReference type="Proteomes" id="UP000233769"/>
    </source>
</evidence>
<reference evidence="2" key="1">
    <citation type="submission" date="2017-10" db="EMBL/GenBank/DDBJ databases">
        <authorList>
            <person name="Regsiter A."/>
            <person name="William W."/>
        </authorList>
    </citation>
    <scope>NUCLEOTIDE SEQUENCE [LARGE SCALE GENOMIC DNA]</scope>
</reference>
<gene>
    <name evidence="1" type="ORF">TK0001_4775</name>
</gene>
<name>A0A2N9AVT8_METEX</name>
<organism evidence="1 2">
    <name type="scientific">Methylorubrum extorquens</name>
    <name type="common">Methylobacterium dichloromethanicum</name>
    <name type="synonym">Methylobacterium extorquens</name>
    <dbReference type="NCBI Taxonomy" id="408"/>
    <lineage>
        <taxon>Bacteria</taxon>
        <taxon>Pseudomonadati</taxon>
        <taxon>Pseudomonadota</taxon>
        <taxon>Alphaproteobacteria</taxon>
        <taxon>Hyphomicrobiales</taxon>
        <taxon>Methylobacteriaceae</taxon>
        <taxon>Methylorubrum</taxon>
    </lineage>
</organism>
<dbReference type="AlphaFoldDB" id="A0A2N9AVT8"/>
<sequence>MTDDRPTPGDKASERHGWNVDNGAVDEAEIRRIVLARNVLRREACLPSLDIEKEVEHALSVANRIADGKRYRGLWQDHAKEFENIRSEIIAKARASGNSTFPNGFFGNYYLDRSCQDKLAEILADSKKSRTEDR</sequence>
<dbReference type="Proteomes" id="UP000233769">
    <property type="component" value="Chromosome tk0001"/>
</dbReference>
<protein>
    <submittedName>
        <fullName evidence="1">Uncharacterized protein</fullName>
    </submittedName>
</protein>
<dbReference type="EMBL" id="LT962688">
    <property type="protein sequence ID" value="SOR31360.1"/>
    <property type="molecule type" value="Genomic_DNA"/>
</dbReference>
<evidence type="ECO:0000313" key="1">
    <source>
        <dbReference type="EMBL" id="SOR31360.1"/>
    </source>
</evidence>